<dbReference type="Gene3D" id="1.10.340.70">
    <property type="match status" value="1"/>
</dbReference>
<keyword evidence="14" id="KW-1185">Reference proteome</keyword>
<evidence type="ECO:0000256" key="1">
    <source>
        <dbReference type="ARBA" id="ARBA00012493"/>
    </source>
</evidence>
<evidence type="ECO:0000256" key="3">
    <source>
        <dbReference type="ARBA" id="ARBA00022695"/>
    </source>
</evidence>
<feature type="domain" description="CCHC-type" evidence="10">
    <location>
        <begin position="29"/>
        <end position="44"/>
    </location>
</feature>
<dbReference type="EC" id="2.7.7.49" evidence="1"/>
<dbReference type="SMART" id="SM00343">
    <property type="entry name" value="ZnF_C2HC"/>
    <property type="match status" value="1"/>
</dbReference>
<dbReference type="FunFam" id="3.30.70.270:FF:000020">
    <property type="entry name" value="Transposon Tf2-6 polyprotein-like Protein"/>
    <property type="match status" value="1"/>
</dbReference>
<evidence type="ECO:0000259" key="12">
    <source>
        <dbReference type="PROSITE" id="PS50994"/>
    </source>
</evidence>
<evidence type="ECO:0000256" key="9">
    <source>
        <dbReference type="SAM" id="MobiDB-lite"/>
    </source>
</evidence>
<dbReference type="CDD" id="cd09274">
    <property type="entry name" value="RNase_HI_RT_Ty3"/>
    <property type="match status" value="1"/>
</dbReference>
<evidence type="ECO:0000313" key="14">
    <source>
        <dbReference type="Proteomes" id="UP001341281"/>
    </source>
</evidence>
<keyword evidence="4" id="KW-0540">Nuclease</keyword>
<dbReference type="SUPFAM" id="SSF53098">
    <property type="entry name" value="Ribonuclease H-like"/>
    <property type="match status" value="1"/>
</dbReference>
<dbReference type="Proteomes" id="UP001341281">
    <property type="component" value="Chromosome 10"/>
</dbReference>
<feature type="compositionally biased region" description="Polar residues" evidence="9">
    <location>
        <begin position="8"/>
        <end position="20"/>
    </location>
</feature>
<organism evidence="13 14">
    <name type="scientific">Paspalum notatum var. saurae</name>
    <dbReference type="NCBI Taxonomy" id="547442"/>
    <lineage>
        <taxon>Eukaryota</taxon>
        <taxon>Viridiplantae</taxon>
        <taxon>Streptophyta</taxon>
        <taxon>Embryophyta</taxon>
        <taxon>Tracheophyta</taxon>
        <taxon>Spermatophyta</taxon>
        <taxon>Magnoliopsida</taxon>
        <taxon>Liliopsida</taxon>
        <taxon>Poales</taxon>
        <taxon>Poaceae</taxon>
        <taxon>PACMAD clade</taxon>
        <taxon>Panicoideae</taxon>
        <taxon>Andropogonodae</taxon>
        <taxon>Paspaleae</taxon>
        <taxon>Paspalinae</taxon>
        <taxon>Paspalum</taxon>
    </lineage>
</organism>
<dbReference type="PROSITE" id="PS50878">
    <property type="entry name" value="RT_POL"/>
    <property type="match status" value="1"/>
</dbReference>
<dbReference type="GO" id="GO:0016787">
    <property type="term" value="F:hydrolase activity"/>
    <property type="evidence" value="ECO:0007669"/>
    <property type="project" value="UniProtKB-KW"/>
</dbReference>
<evidence type="ECO:0000313" key="13">
    <source>
        <dbReference type="EMBL" id="WVZ97672.1"/>
    </source>
</evidence>
<dbReference type="GO" id="GO:0003676">
    <property type="term" value="F:nucleic acid binding"/>
    <property type="evidence" value="ECO:0007669"/>
    <property type="project" value="InterPro"/>
</dbReference>
<dbReference type="Gene3D" id="3.30.420.10">
    <property type="entry name" value="Ribonuclease H-like superfamily/Ribonuclease H"/>
    <property type="match status" value="1"/>
</dbReference>
<dbReference type="InterPro" id="IPR036397">
    <property type="entry name" value="RNaseH_sf"/>
</dbReference>
<evidence type="ECO:0000256" key="7">
    <source>
        <dbReference type="ARBA" id="ARBA00022918"/>
    </source>
</evidence>
<protein>
    <recommendedName>
        <fullName evidence="1">RNA-directed DNA polymerase</fullName>
        <ecNumber evidence="1">2.7.7.49</ecNumber>
    </recommendedName>
</protein>
<dbReference type="SUPFAM" id="SSF57756">
    <property type="entry name" value="Retrovirus zinc finger-like domains"/>
    <property type="match status" value="1"/>
</dbReference>
<dbReference type="Gene3D" id="3.10.10.10">
    <property type="entry name" value="HIV Type 1 Reverse Transcriptase, subunit A, domain 1"/>
    <property type="match status" value="1"/>
</dbReference>
<dbReference type="InterPro" id="IPR036875">
    <property type="entry name" value="Znf_CCHC_sf"/>
</dbReference>
<dbReference type="InterPro" id="IPR001878">
    <property type="entry name" value="Znf_CCHC"/>
</dbReference>
<feature type="region of interest" description="Disordered" evidence="9">
    <location>
        <begin position="294"/>
        <end position="340"/>
    </location>
</feature>
<evidence type="ECO:0000256" key="8">
    <source>
        <dbReference type="PROSITE-ProRule" id="PRU00047"/>
    </source>
</evidence>
<feature type="domain" description="Reverse transcriptase" evidence="11">
    <location>
        <begin position="441"/>
        <end position="620"/>
    </location>
</feature>
<dbReference type="CDD" id="cd00303">
    <property type="entry name" value="retropepsin_like"/>
    <property type="match status" value="1"/>
</dbReference>
<dbReference type="InterPro" id="IPR021109">
    <property type="entry name" value="Peptidase_aspartic_dom_sf"/>
</dbReference>
<dbReference type="Pfam" id="PF17917">
    <property type="entry name" value="RT_RNaseH"/>
    <property type="match status" value="1"/>
</dbReference>
<dbReference type="Pfam" id="PF24626">
    <property type="entry name" value="SH3_Tf2-1"/>
    <property type="match status" value="1"/>
</dbReference>
<feature type="region of interest" description="Disordered" evidence="9">
    <location>
        <begin position="1"/>
        <end position="20"/>
    </location>
</feature>
<dbReference type="InterPro" id="IPR041373">
    <property type="entry name" value="RT_RNaseH"/>
</dbReference>
<keyword evidence="8" id="KW-0862">Zinc</keyword>
<dbReference type="GO" id="GO:0015074">
    <property type="term" value="P:DNA integration"/>
    <property type="evidence" value="ECO:0007669"/>
    <property type="project" value="InterPro"/>
</dbReference>
<dbReference type="InterPro" id="IPR012337">
    <property type="entry name" value="RNaseH-like_sf"/>
</dbReference>
<feature type="compositionally biased region" description="Basic and acidic residues" evidence="9">
    <location>
        <begin position="294"/>
        <end position="312"/>
    </location>
</feature>
<dbReference type="CDD" id="cd01647">
    <property type="entry name" value="RT_LTR"/>
    <property type="match status" value="1"/>
</dbReference>
<dbReference type="PANTHER" id="PTHR35046:SF9">
    <property type="entry name" value="RNA-DIRECTED DNA POLYMERASE"/>
    <property type="match status" value="1"/>
</dbReference>
<dbReference type="InterPro" id="IPR043128">
    <property type="entry name" value="Rev_trsase/Diguanyl_cyclase"/>
</dbReference>
<name>A0AAQ3UWH7_PASNO</name>
<dbReference type="Gene3D" id="4.10.60.10">
    <property type="entry name" value="Zinc finger, CCHC-type"/>
    <property type="match status" value="1"/>
</dbReference>
<dbReference type="InterPro" id="IPR056924">
    <property type="entry name" value="SH3_Tf2-1"/>
</dbReference>
<evidence type="ECO:0000256" key="2">
    <source>
        <dbReference type="ARBA" id="ARBA00022679"/>
    </source>
</evidence>
<evidence type="ECO:0000256" key="4">
    <source>
        <dbReference type="ARBA" id="ARBA00022722"/>
    </source>
</evidence>
<keyword evidence="8" id="KW-0863">Zinc-finger</keyword>
<keyword evidence="5" id="KW-0255">Endonuclease</keyword>
<dbReference type="EMBL" id="CP144754">
    <property type="protein sequence ID" value="WVZ97672.1"/>
    <property type="molecule type" value="Genomic_DNA"/>
</dbReference>
<keyword evidence="3" id="KW-0548">Nucleotidyltransferase</keyword>
<feature type="domain" description="Integrase catalytic" evidence="12">
    <location>
        <begin position="946"/>
        <end position="1106"/>
    </location>
</feature>
<proteinExistence type="predicted"/>
<evidence type="ECO:0000259" key="11">
    <source>
        <dbReference type="PROSITE" id="PS50878"/>
    </source>
</evidence>
<dbReference type="PROSITE" id="PS50158">
    <property type="entry name" value="ZF_CCHC"/>
    <property type="match status" value="1"/>
</dbReference>
<evidence type="ECO:0000256" key="5">
    <source>
        <dbReference type="ARBA" id="ARBA00022759"/>
    </source>
</evidence>
<keyword evidence="6" id="KW-0378">Hydrolase</keyword>
<dbReference type="GO" id="GO:0004519">
    <property type="term" value="F:endonuclease activity"/>
    <property type="evidence" value="ECO:0007669"/>
    <property type="project" value="UniProtKB-KW"/>
</dbReference>
<sequence length="1310" mass="148844">MDVKGKAVSSNQPTSSTAATQRKTSKIECFKCGGHGHKQAECPNRRTIIALADGSYDSQSEEEDEFNNVFADLNLDTCEYSAEDGTFELGLNCLAIQPIPTFAHNDILQDVVSPSSDAITSADFDELLADFPDLKPSIMNTPSPSLVVRRVLSSQIVAAEQGQRHNLFQSRCKVKGQVCRFIIDGGSCNNIVSTLLVEKLGLQPRRHPHPYHMQWLNNSGTVKVVAMIRLSFSIGDYHGEVDCDIVPMQACHLLLGQPWQFDVDSVHFGRSNKHTFIHNDKKVVLVPLSPKEIHTSDMSRKKREESDKRKFSEIPNPCKGESSNPSSHIKPHANHKQPRHTECLLVSKSDLREVRNTTAPFFVLLHKEVLLSTNDLPSSLPSVVLDLLQDFEDVFPDEIPAGPPPLRGIEHQIDLVPGASLPNRPAYRTNPEETKEIQRQIKELLDKGYVRDLITMCCSLPKKDGSWRMCVDCRAINAITVRYRHPIPRLDDMLDELSGSIIFTKIDLHSGYHQIRMKLGDEWKTAFKTKFGLYEWLVMPFGLTNAPSTFMRLMNHVLRAFIGKFVVVYFDDILIYSKSFDEHLDHIRQVLAVLREEILYGNIAKYTFCTDRVVFLGFVVSVNGIQVDEEKVKAIKDWPTPVNVSQVRSFHGLASFYRRFVKDFSTLAAPLNNLTKKDVPFKWGHDEDQAFHTLKTKLCEAPLLQLPDFGKTFEIECDASGIGIGGVLLQEGTVAYFSEKLNGPHLNYSVYDKELYALVRVLEVWQHYLLPKEFVIHSDHEALKYLKSQGKLNRRHAKWIEFIETFPYVVKHKRGTDNIVADALSRRCALITQLDTKVLGLESIKTLYAADADFKEPFSHCIDGKGWDKYNVHDGFLFRTNKICILACSIRQVLLQEAHAGGLAGHFGVKKTLDMLSDHFFWPHMRRDVQRHSRLNPHGLYTPLPIPHVPWEDISIDFVLGLPRFPRGRDSIFVVVDRFSKMAHFIPCHKSDDASHIADLFFREIVCLHGVPKTIVSDRDTKFLSYFWKTLWAKLGTKLLFSTTCHPQTDGQTEVVNRTLSTMLRAVLKKNLKLWEDCLPHVEFAYNRAVHSTTNSCPFEIEQVNLDATKRSDFIKRLHAETRKNIEKKSAQYAKQANKGKKKVTFQPGDLVWLHLRKDRFPQQRKSKLSPRGDGPFKVLQQINDNAYKIELPPEYSNVSTTFNVKDLLPFAGKPKSRTTPSQEGEANEDIPSILSSPNETTPDIAGPITRSRAKQLEKEIHSQVNANLMFNNQFMLNESMLLSSCSNVLRNDGVYEPAWDEDGFKPVDI</sequence>
<dbReference type="InterPro" id="IPR001584">
    <property type="entry name" value="Integrase_cat-core"/>
</dbReference>
<dbReference type="Pfam" id="PF17921">
    <property type="entry name" value="Integrase_H2C2"/>
    <property type="match status" value="1"/>
</dbReference>
<dbReference type="Pfam" id="PF13650">
    <property type="entry name" value="Asp_protease_2"/>
    <property type="match status" value="1"/>
</dbReference>
<dbReference type="GO" id="GO:0008270">
    <property type="term" value="F:zinc ion binding"/>
    <property type="evidence" value="ECO:0007669"/>
    <property type="project" value="UniProtKB-KW"/>
</dbReference>
<dbReference type="Gene3D" id="2.40.70.10">
    <property type="entry name" value="Acid Proteases"/>
    <property type="match status" value="1"/>
</dbReference>
<dbReference type="InterPro" id="IPR043502">
    <property type="entry name" value="DNA/RNA_pol_sf"/>
</dbReference>
<accession>A0AAQ3UWH7</accession>
<dbReference type="PANTHER" id="PTHR35046">
    <property type="entry name" value="ZINC KNUCKLE (CCHC-TYPE) FAMILY PROTEIN"/>
    <property type="match status" value="1"/>
</dbReference>
<keyword evidence="2" id="KW-0808">Transferase</keyword>
<keyword evidence="7" id="KW-0695">RNA-directed DNA polymerase</keyword>
<gene>
    <name evidence="13" type="ORF">U9M48_043186</name>
</gene>
<dbReference type="Gene3D" id="3.30.70.270">
    <property type="match status" value="2"/>
</dbReference>
<feature type="compositionally biased region" description="Basic residues" evidence="9">
    <location>
        <begin position="329"/>
        <end position="338"/>
    </location>
</feature>
<feature type="region of interest" description="Disordered" evidence="9">
    <location>
        <begin position="1212"/>
        <end position="1247"/>
    </location>
</feature>
<dbReference type="InterPro" id="IPR041588">
    <property type="entry name" value="Integrase_H2C2"/>
</dbReference>
<keyword evidence="8" id="KW-0479">Metal-binding</keyword>
<evidence type="ECO:0000259" key="10">
    <source>
        <dbReference type="PROSITE" id="PS50158"/>
    </source>
</evidence>
<dbReference type="Pfam" id="PF00078">
    <property type="entry name" value="RVT_1"/>
    <property type="match status" value="1"/>
</dbReference>
<dbReference type="GO" id="GO:0003964">
    <property type="term" value="F:RNA-directed DNA polymerase activity"/>
    <property type="evidence" value="ECO:0007669"/>
    <property type="project" value="UniProtKB-KW"/>
</dbReference>
<reference evidence="13 14" key="1">
    <citation type="submission" date="2024-02" db="EMBL/GenBank/DDBJ databases">
        <title>High-quality chromosome-scale genome assembly of Pensacola bahiagrass (Paspalum notatum Flugge var. saurae).</title>
        <authorList>
            <person name="Vega J.M."/>
            <person name="Podio M."/>
            <person name="Orjuela J."/>
            <person name="Siena L.A."/>
            <person name="Pessino S.C."/>
            <person name="Combes M.C."/>
            <person name="Mariac C."/>
            <person name="Albertini E."/>
            <person name="Pupilli F."/>
            <person name="Ortiz J.P.A."/>
            <person name="Leblanc O."/>
        </authorList>
    </citation>
    <scope>NUCLEOTIDE SEQUENCE [LARGE SCALE GENOMIC DNA]</scope>
    <source>
        <strain evidence="13">R1</strain>
        <tissue evidence="13">Leaf</tissue>
    </source>
</reference>
<dbReference type="PROSITE" id="PS50994">
    <property type="entry name" value="INTEGRASE"/>
    <property type="match status" value="1"/>
</dbReference>
<evidence type="ECO:0000256" key="6">
    <source>
        <dbReference type="ARBA" id="ARBA00022801"/>
    </source>
</evidence>
<dbReference type="InterPro" id="IPR000477">
    <property type="entry name" value="RT_dom"/>
</dbReference>
<dbReference type="SUPFAM" id="SSF56672">
    <property type="entry name" value="DNA/RNA polymerases"/>
    <property type="match status" value="1"/>
</dbReference>